<keyword evidence="3" id="KW-1185">Reference proteome</keyword>
<dbReference type="InterPro" id="IPR050266">
    <property type="entry name" value="AB_hydrolase_sf"/>
</dbReference>
<dbReference type="STRING" id="92487.SAMN02745130_01263"/>
<evidence type="ECO:0000313" key="3">
    <source>
        <dbReference type="Proteomes" id="UP000190460"/>
    </source>
</evidence>
<evidence type="ECO:0000313" key="2">
    <source>
        <dbReference type="EMBL" id="SKA73672.1"/>
    </source>
</evidence>
<accession>A0A1T4W8R4</accession>
<dbReference type="PANTHER" id="PTHR43798">
    <property type="entry name" value="MONOACYLGLYCEROL LIPASE"/>
    <property type="match status" value="1"/>
</dbReference>
<dbReference type="OrthoDB" id="9791366at2"/>
<dbReference type="AlphaFoldDB" id="A0A1T4W8R4"/>
<organism evidence="2 3">
    <name type="scientific">Thiothrix eikelboomii</name>
    <dbReference type="NCBI Taxonomy" id="92487"/>
    <lineage>
        <taxon>Bacteria</taxon>
        <taxon>Pseudomonadati</taxon>
        <taxon>Pseudomonadota</taxon>
        <taxon>Gammaproteobacteria</taxon>
        <taxon>Thiotrichales</taxon>
        <taxon>Thiotrichaceae</taxon>
        <taxon>Thiothrix</taxon>
    </lineage>
</organism>
<dbReference type="InterPro" id="IPR000073">
    <property type="entry name" value="AB_hydrolase_1"/>
</dbReference>
<dbReference type="Gene3D" id="3.40.50.1820">
    <property type="entry name" value="alpha/beta hydrolase"/>
    <property type="match status" value="1"/>
</dbReference>
<sequence>MSPRHHFISCQDLEIHYVEWGEPTAPVVICWHGLTRTGRDFDELAAVLAKRYRVICPDTPGRGLSQWSDQPLQHYIVPFYAQIALDLADQLGIEQFNWVGTSMGGLIGMVVAALAPNRVQQLVLNDVGPEVPVAAVERIRSYAGAQPSFNTISELEAWLRQVYLSFGENSPAFWRRMAMTSSRRTEQGKITLHYDVRLVEPFKNYTGEETLWPFWAQIICPTLVIRGELSDLLSAEQVEQMLARKPEANAQAVTFVKVGHAPTLTTPEQIEVVRGFLG</sequence>
<dbReference type="SUPFAM" id="SSF53474">
    <property type="entry name" value="alpha/beta-Hydrolases"/>
    <property type="match status" value="1"/>
</dbReference>
<protein>
    <submittedName>
        <fullName evidence="2">Pimeloyl-ACP methyl ester carboxylesterase</fullName>
    </submittedName>
</protein>
<dbReference type="Pfam" id="PF00561">
    <property type="entry name" value="Abhydrolase_1"/>
    <property type="match status" value="1"/>
</dbReference>
<proteinExistence type="predicted"/>
<feature type="domain" description="AB hydrolase-1" evidence="1">
    <location>
        <begin position="26"/>
        <end position="262"/>
    </location>
</feature>
<dbReference type="RefSeq" id="WP_078921734.1">
    <property type="nucleotide sequence ID" value="NZ_FUYB01000004.1"/>
</dbReference>
<dbReference type="InterPro" id="IPR029058">
    <property type="entry name" value="AB_hydrolase_fold"/>
</dbReference>
<name>A0A1T4W8R4_9GAMM</name>
<dbReference type="GO" id="GO:0016020">
    <property type="term" value="C:membrane"/>
    <property type="evidence" value="ECO:0007669"/>
    <property type="project" value="TreeGrafter"/>
</dbReference>
<reference evidence="2 3" key="1">
    <citation type="submission" date="2017-02" db="EMBL/GenBank/DDBJ databases">
        <authorList>
            <person name="Peterson S.W."/>
        </authorList>
    </citation>
    <scope>NUCLEOTIDE SEQUENCE [LARGE SCALE GENOMIC DNA]</scope>
    <source>
        <strain evidence="2 3">ATCC 49788</strain>
    </source>
</reference>
<dbReference type="PRINTS" id="PR00111">
    <property type="entry name" value="ABHYDROLASE"/>
</dbReference>
<dbReference type="EMBL" id="FUYB01000004">
    <property type="protein sequence ID" value="SKA73672.1"/>
    <property type="molecule type" value="Genomic_DNA"/>
</dbReference>
<dbReference type="PANTHER" id="PTHR43798:SF33">
    <property type="entry name" value="HYDROLASE, PUTATIVE (AFU_ORTHOLOGUE AFUA_2G14860)-RELATED"/>
    <property type="match status" value="1"/>
</dbReference>
<dbReference type="Proteomes" id="UP000190460">
    <property type="component" value="Unassembled WGS sequence"/>
</dbReference>
<evidence type="ECO:0000259" key="1">
    <source>
        <dbReference type="Pfam" id="PF00561"/>
    </source>
</evidence>
<gene>
    <name evidence="2" type="ORF">SAMN02745130_01263</name>
</gene>